<gene>
    <name evidence="1" type="ORF">RHP51_05115</name>
</gene>
<reference evidence="1 2" key="1">
    <citation type="submission" date="2023-09" db="EMBL/GenBank/DDBJ databases">
        <title>Thalassobella suaedae gen. nov., sp. nov., a marine bacterium of the family Flavobacteriaceae isolated from a halophyte Suaeda japonica.</title>
        <authorList>
            <person name="Lee S.Y."/>
            <person name="Hwang C.Y."/>
        </authorList>
    </citation>
    <scope>NUCLEOTIDE SEQUENCE [LARGE SCALE GENOMIC DNA]</scope>
    <source>
        <strain evidence="1 2">HL-DH14</strain>
    </source>
</reference>
<sequence length="88" mass="9966">MNTHYFTITDEEGRTAGVIKATTSRDLESLIMNCTIEHHCVDDAALSTSLNIDDFKGQDKTITVKCFIGDDPEIFYDMRIESVVLYEI</sequence>
<evidence type="ECO:0000313" key="1">
    <source>
        <dbReference type="EMBL" id="WNH10082.1"/>
    </source>
</evidence>
<accession>A0ABY9XVV2</accession>
<protein>
    <submittedName>
        <fullName evidence="1">Uncharacterized protein</fullName>
    </submittedName>
</protein>
<proteinExistence type="predicted"/>
<dbReference type="Proteomes" id="UP001302806">
    <property type="component" value="Chromosome"/>
</dbReference>
<dbReference type="RefSeq" id="WP_415866431.1">
    <property type="nucleotide sequence ID" value="NZ_CP134537.1"/>
</dbReference>
<dbReference type="EMBL" id="CP134537">
    <property type="protein sequence ID" value="WNH10082.1"/>
    <property type="molecule type" value="Genomic_DNA"/>
</dbReference>
<organism evidence="1 2">
    <name type="scientific">Thalassobellus suaedae</name>
    <dbReference type="NCBI Taxonomy" id="3074124"/>
    <lineage>
        <taxon>Bacteria</taxon>
        <taxon>Pseudomonadati</taxon>
        <taxon>Bacteroidota</taxon>
        <taxon>Flavobacteriia</taxon>
        <taxon>Flavobacteriales</taxon>
        <taxon>Flavobacteriaceae</taxon>
        <taxon>Thalassobellus</taxon>
    </lineage>
</organism>
<name>A0ABY9XVV2_9FLAO</name>
<evidence type="ECO:0000313" key="2">
    <source>
        <dbReference type="Proteomes" id="UP001302806"/>
    </source>
</evidence>